<sequence>MKEQLLKAMQRNQVIDLMYMSKGGEITKRRVKIIKMTSDAFQAYCFVKQAKRTFIIDSVLAAVPVIQREREVI</sequence>
<accession>W4EUD7</accession>
<proteinExistence type="predicted"/>
<keyword evidence="2" id="KW-1185">Reference proteome</keyword>
<dbReference type="eggNOG" id="COG2378">
    <property type="taxonomic scope" value="Bacteria"/>
</dbReference>
<dbReference type="EMBL" id="ASQA01000028">
    <property type="protein sequence ID" value="ETT84155.1"/>
    <property type="molecule type" value="Genomic_DNA"/>
</dbReference>
<dbReference type="Proteomes" id="UP000019062">
    <property type="component" value="Unassembled WGS sequence"/>
</dbReference>
<reference evidence="1 2" key="1">
    <citation type="journal article" date="2014" name="BMC Genomics">
        <title>Genomic comparison of sporeforming bacilli isolated from milk.</title>
        <authorList>
            <person name="Moreno Switt A.I."/>
            <person name="Andrus A.D."/>
            <person name="Ranieri M.L."/>
            <person name="Orsi R.H."/>
            <person name="Ivy R."/>
            <person name="den Bakker H.C."/>
            <person name="Martin N.H."/>
            <person name="Wiedmann M."/>
            <person name="Boor K.J."/>
        </authorList>
    </citation>
    <scope>NUCLEOTIDE SEQUENCE [LARGE SCALE GENOMIC DNA]</scope>
    <source>
        <strain evidence="1 2">FSL R5-213</strain>
    </source>
</reference>
<evidence type="ECO:0000313" key="1">
    <source>
        <dbReference type="EMBL" id="ETT84155.1"/>
    </source>
</evidence>
<dbReference type="AlphaFoldDB" id="W4EUD7"/>
<comment type="caution">
    <text evidence="1">The sequence shown here is derived from an EMBL/GenBank/DDBJ whole genome shotgun (WGS) entry which is preliminary data.</text>
</comment>
<name>W4EUD7_9BACL</name>
<evidence type="ECO:0000313" key="2">
    <source>
        <dbReference type="Proteomes" id="UP000019062"/>
    </source>
</evidence>
<organism evidence="1 2">
    <name type="scientific">Viridibacillus arenosi FSL R5-213</name>
    <dbReference type="NCBI Taxonomy" id="1227360"/>
    <lineage>
        <taxon>Bacteria</taxon>
        <taxon>Bacillati</taxon>
        <taxon>Bacillota</taxon>
        <taxon>Bacilli</taxon>
        <taxon>Bacillales</taxon>
        <taxon>Caryophanaceae</taxon>
        <taxon>Viridibacillus</taxon>
    </lineage>
</organism>
<gene>
    <name evidence="1" type="ORF">C176_12343</name>
</gene>
<evidence type="ECO:0008006" key="3">
    <source>
        <dbReference type="Google" id="ProtNLM"/>
    </source>
</evidence>
<protein>
    <recommendedName>
        <fullName evidence="3">Transcriptional regulator</fullName>
    </recommendedName>
</protein>
<dbReference type="RefSeq" id="WP_038185395.1">
    <property type="nucleotide sequence ID" value="NZ_ASQA01000028.1"/>
</dbReference>